<evidence type="ECO:0000256" key="8">
    <source>
        <dbReference type="ARBA" id="ARBA00023624"/>
    </source>
</evidence>
<dbReference type="GO" id="GO:0019781">
    <property type="term" value="F:NEDD8 activating enzyme activity"/>
    <property type="evidence" value="ECO:0007669"/>
    <property type="project" value="UniProtKB-UniRule"/>
</dbReference>
<dbReference type="InterPro" id="IPR023318">
    <property type="entry name" value="Ub_act_enz_dom_a_sf"/>
</dbReference>
<dbReference type="PROSITE" id="PS00865">
    <property type="entry name" value="UBIQUITIN_ACTIVAT_2"/>
    <property type="match status" value="1"/>
</dbReference>
<evidence type="ECO:0000313" key="14">
    <source>
        <dbReference type="Proteomes" id="UP001177023"/>
    </source>
</evidence>
<evidence type="ECO:0000256" key="10">
    <source>
        <dbReference type="PROSITE-ProRule" id="PRU10132"/>
    </source>
</evidence>
<dbReference type="PANTHER" id="PTHR10953">
    <property type="entry name" value="UBIQUITIN-ACTIVATING ENZYME E1"/>
    <property type="match status" value="1"/>
</dbReference>
<dbReference type="Gene3D" id="1.10.10.520">
    <property type="entry name" value="Ubiquitin activating enzymes (Uba3). Chain: B, domain 2"/>
    <property type="match status" value="1"/>
</dbReference>
<name>A0AA36FZ28_9BILA</name>
<organism evidence="13 14">
    <name type="scientific">Mesorhabditis spiculigera</name>
    <dbReference type="NCBI Taxonomy" id="96644"/>
    <lineage>
        <taxon>Eukaryota</taxon>
        <taxon>Metazoa</taxon>
        <taxon>Ecdysozoa</taxon>
        <taxon>Nematoda</taxon>
        <taxon>Chromadorea</taxon>
        <taxon>Rhabditida</taxon>
        <taxon>Rhabditina</taxon>
        <taxon>Rhabditomorpha</taxon>
        <taxon>Rhabditoidea</taxon>
        <taxon>Rhabditidae</taxon>
        <taxon>Mesorhabditinae</taxon>
        <taxon>Mesorhabditis</taxon>
    </lineage>
</organism>
<gene>
    <name evidence="13" type="ORF">MSPICULIGERA_LOCUS11911</name>
</gene>
<dbReference type="Pfam" id="PF00899">
    <property type="entry name" value="ThiF"/>
    <property type="match status" value="1"/>
</dbReference>
<dbReference type="GO" id="GO:0045116">
    <property type="term" value="P:protein neddylation"/>
    <property type="evidence" value="ECO:0007669"/>
    <property type="project" value="UniProtKB-UniRule"/>
</dbReference>
<dbReference type="PANTHER" id="PTHR10953:SF6">
    <property type="entry name" value="NEDD8-ACTIVATING ENZYME E1 CATALYTIC SUBUNIT"/>
    <property type="match status" value="1"/>
</dbReference>
<evidence type="ECO:0000256" key="9">
    <source>
        <dbReference type="ARBA" id="ARBA00024626"/>
    </source>
</evidence>
<dbReference type="InterPro" id="IPR014929">
    <property type="entry name" value="E2-binding"/>
</dbReference>
<dbReference type="InterPro" id="IPR000594">
    <property type="entry name" value="ThiF_NAD_FAD-bd"/>
</dbReference>
<evidence type="ECO:0000256" key="3">
    <source>
        <dbReference type="ARBA" id="ARBA00015203"/>
    </source>
</evidence>
<dbReference type="Gene3D" id="3.10.290.20">
    <property type="entry name" value="Ubiquitin-like 2 activating enzyme e1b. Chain: B, domain 3"/>
    <property type="match status" value="1"/>
</dbReference>
<sequence>MDTVSPASLDERLYSVRRLCDQPSEFAPEFFTPGPENLECIRQAKILVIGAGGLGCELLKDLALSGFAHIEVIDMDTIDVSNLNRQFLFREADVGKPKAEVAAAFVSRRVPTCRVIPHHCPIESKGPAFYKSFNIVVCGLDSIKARRWINSMLCDLVHTDSDGEIDPGTIIPMVDGGTEGFKGNVRVIYPKMSACVECLLDLYPPQINFPMCTIAHTPRLPEHCVEYVKVVEWPKAHTDGESLDADKPEHVEWVLKRAQQRAENYKISGVDYRLCLGVLKRIIPAVASTNAVVAASCTLEVLKLTSNAAFPLNNYLNFSQTEGVHFGVVELERSINCIACGNNTVQFSADPAETFEEFLEKLKEKYQLSAPDVRIGSDKALYVISDLFPDLLESSQKNLLRKTAELFDEASELLVSDPTLTRALSIRIEYAK</sequence>
<accession>A0AA36FZ28</accession>
<dbReference type="GO" id="GO:0005737">
    <property type="term" value="C:cytoplasm"/>
    <property type="evidence" value="ECO:0007669"/>
    <property type="project" value="TreeGrafter"/>
</dbReference>
<dbReference type="EMBL" id="CATQJA010002620">
    <property type="protein sequence ID" value="CAJ0573556.1"/>
    <property type="molecule type" value="Genomic_DNA"/>
</dbReference>
<dbReference type="SUPFAM" id="SSF69572">
    <property type="entry name" value="Activating enzymes of the ubiquitin-like proteins"/>
    <property type="match status" value="1"/>
</dbReference>
<keyword evidence="4 11" id="KW-0436">Ligase</keyword>
<feature type="active site" description="Glycyl thioester intermediate" evidence="10">
    <location>
        <position position="212"/>
    </location>
</feature>
<evidence type="ECO:0000256" key="6">
    <source>
        <dbReference type="ARBA" id="ARBA00022786"/>
    </source>
</evidence>
<dbReference type="Proteomes" id="UP001177023">
    <property type="component" value="Unassembled WGS sequence"/>
</dbReference>
<comment type="caution">
    <text evidence="13">The sequence shown here is derived from an EMBL/GenBank/DDBJ whole genome shotgun (WGS) entry which is preliminary data.</text>
</comment>
<comment type="similarity">
    <text evidence="2 11">Belongs to the ubiquitin-activating E1 family. UBA3 subfamily.</text>
</comment>
<comment type="function">
    <text evidence="11">Catalytic subunit of the dimeric E1 enzyme, which activates NEDD8.</text>
</comment>
<evidence type="ECO:0000256" key="11">
    <source>
        <dbReference type="RuleBase" id="RU368009"/>
    </source>
</evidence>
<protein>
    <recommendedName>
        <fullName evidence="3 11">NEDD8-activating enzyme E1 catalytic subunit</fullName>
        <ecNumber evidence="8 11">6.2.1.64</ecNumber>
    </recommendedName>
</protein>
<dbReference type="CDD" id="cd01488">
    <property type="entry name" value="Uba3_RUB"/>
    <property type="match status" value="1"/>
</dbReference>
<proteinExistence type="inferred from homology"/>
<keyword evidence="7 11" id="KW-0067">ATP-binding</keyword>
<dbReference type="AlphaFoldDB" id="A0AA36FZ28"/>
<dbReference type="FunFam" id="1.10.10.520:FF:000001">
    <property type="entry name" value="NEDD8-activating enzyme E1 catalytic subunit"/>
    <property type="match status" value="1"/>
</dbReference>
<dbReference type="InterPro" id="IPR045886">
    <property type="entry name" value="ThiF/MoeB/HesA"/>
</dbReference>
<evidence type="ECO:0000259" key="12">
    <source>
        <dbReference type="SMART" id="SM01181"/>
    </source>
</evidence>
<dbReference type="SMART" id="SM01181">
    <property type="entry name" value="E2_bind"/>
    <property type="match status" value="1"/>
</dbReference>
<feature type="non-terminal residue" evidence="13">
    <location>
        <position position="1"/>
    </location>
</feature>
<dbReference type="GO" id="GO:0005524">
    <property type="term" value="F:ATP binding"/>
    <property type="evidence" value="ECO:0007669"/>
    <property type="project" value="UniProtKB-UniRule"/>
</dbReference>
<keyword evidence="5 11" id="KW-0547">Nucleotide-binding</keyword>
<comment type="catalytic activity">
    <reaction evidence="9 11">
        <text>ATP + [NEDD8 protein] + [E1 NEDD8-activating enzyme]-L-cysteine = AMP + diphosphate + [E1 NEDD8-activating enzyme]-S-[NEDD8 protein]-yl-L-cysteine.</text>
        <dbReference type="EC" id="6.2.1.64"/>
    </reaction>
</comment>
<keyword evidence="14" id="KW-1185">Reference proteome</keyword>
<reference evidence="13" key="1">
    <citation type="submission" date="2023-06" db="EMBL/GenBank/DDBJ databases">
        <authorList>
            <person name="Delattre M."/>
        </authorList>
    </citation>
    <scope>NUCLEOTIDE SEQUENCE</scope>
    <source>
        <strain evidence="13">AF72</strain>
    </source>
</reference>
<evidence type="ECO:0000313" key="13">
    <source>
        <dbReference type="EMBL" id="CAJ0573556.1"/>
    </source>
</evidence>
<dbReference type="Pfam" id="PF08825">
    <property type="entry name" value="E2_bind"/>
    <property type="match status" value="1"/>
</dbReference>
<keyword evidence="6 11" id="KW-0833">Ubl conjugation pathway</keyword>
<evidence type="ECO:0000256" key="5">
    <source>
        <dbReference type="ARBA" id="ARBA00022741"/>
    </source>
</evidence>
<evidence type="ECO:0000256" key="1">
    <source>
        <dbReference type="ARBA" id="ARBA00005032"/>
    </source>
</evidence>
<dbReference type="Gene3D" id="3.40.50.720">
    <property type="entry name" value="NAD(P)-binding Rossmann-like Domain"/>
    <property type="match status" value="1"/>
</dbReference>
<dbReference type="InterPro" id="IPR035985">
    <property type="entry name" value="Ubiquitin-activating_enz"/>
</dbReference>
<comment type="pathway">
    <text evidence="1 11">Protein modification; protein neddylation.</text>
</comment>
<evidence type="ECO:0000256" key="4">
    <source>
        <dbReference type="ARBA" id="ARBA00022598"/>
    </source>
</evidence>
<dbReference type="InterPro" id="IPR033127">
    <property type="entry name" value="UBQ-activ_enz_E1_Cys_AS"/>
</dbReference>
<evidence type="ECO:0000256" key="2">
    <source>
        <dbReference type="ARBA" id="ARBA00006310"/>
    </source>
</evidence>
<feature type="domain" description="E2 binding" evidence="12">
    <location>
        <begin position="347"/>
        <end position="431"/>
    </location>
</feature>
<dbReference type="InterPro" id="IPR030468">
    <property type="entry name" value="Uba3_N"/>
</dbReference>
<dbReference type="GO" id="GO:0005634">
    <property type="term" value="C:nucleus"/>
    <property type="evidence" value="ECO:0007669"/>
    <property type="project" value="TreeGrafter"/>
</dbReference>
<dbReference type="EC" id="6.2.1.64" evidence="8 11"/>
<evidence type="ECO:0000256" key="7">
    <source>
        <dbReference type="ARBA" id="ARBA00022840"/>
    </source>
</evidence>